<dbReference type="Pfam" id="PF00467">
    <property type="entry name" value="KOW"/>
    <property type="match status" value="1"/>
</dbReference>
<comment type="caution">
    <text evidence="6">The sequence shown here is derived from an EMBL/GenBank/DDBJ whole genome shotgun (WGS) entry which is preliminary data.</text>
</comment>
<organism evidence="6 7">
    <name type="scientific">Chlorobium limicola</name>
    <dbReference type="NCBI Taxonomy" id="1092"/>
    <lineage>
        <taxon>Bacteria</taxon>
        <taxon>Pseudomonadati</taxon>
        <taxon>Chlorobiota</taxon>
        <taxon>Chlorobiia</taxon>
        <taxon>Chlorobiales</taxon>
        <taxon>Chlorobiaceae</taxon>
        <taxon>Chlorobium/Pelodictyon group</taxon>
        <taxon>Chlorobium</taxon>
    </lineage>
</organism>
<dbReference type="NCBIfam" id="NF033644">
    <property type="entry name" value="antiterm_UpxY"/>
    <property type="match status" value="1"/>
</dbReference>
<feature type="domain" description="KOW" evidence="5">
    <location>
        <begin position="117"/>
        <end position="144"/>
    </location>
</feature>
<dbReference type="Gene3D" id="3.30.70.940">
    <property type="entry name" value="NusG, N-terminal domain"/>
    <property type="match status" value="1"/>
</dbReference>
<keyword evidence="3" id="KW-0804">Transcription</keyword>
<dbReference type="InterPro" id="IPR005824">
    <property type="entry name" value="KOW"/>
</dbReference>
<keyword evidence="1" id="KW-0889">Transcription antitermination</keyword>
<evidence type="ECO:0000256" key="1">
    <source>
        <dbReference type="ARBA" id="ARBA00022814"/>
    </source>
</evidence>
<dbReference type="InterPro" id="IPR036735">
    <property type="entry name" value="NGN_dom_sf"/>
</dbReference>
<dbReference type="Proteomes" id="UP000053937">
    <property type="component" value="Unassembled WGS sequence"/>
</dbReference>
<dbReference type="EMBL" id="LMBR01000019">
    <property type="protein sequence ID" value="KUL32559.1"/>
    <property type="molecule type" value="Genomic_DNA"/>
</dbReference>
<keyword evidence="7" id="KW-1185">Reference proteome</keyword>
<dbReference type="RefSeq" id="WP_059138323.1">
    <property type="nucleotide sequence ID" value="NZ_LMBR01000019.1"/>
</dbReference>
<dbReference type="InterPro" id="IPR008991">
    <property type="entry name" value="Translation_prot_SH3-like_sf"/>
</dbReference>
<protein>
    <submittedName>
        <fullName evidence="6">Antitermination protein NusG</fullName>
    </submittedName>
</protein>
<evidence type="ECO:0000259" key="4">
    <source>
        <dbReference type="SMART" id="SM00738"/>
    </source>
</evidence>
<dbReference type="GO" id="GO:0031564">
    <property type="term" value="P:transcription antitermination"/>
    <property type="evidence" value="ECO:0007669"/>
    <property type="project" value="UniProtKB-KW"/>
</dbReference>
<dbReference type="SMART" id="SM00739">
    <property type="entry name" value="KOW"/>
    <property type="match status" value="1"/>
</dbReference>
<evidence type="ECO:0000259" key="5">
    <source>
        <dbReference type="SMART" id="SM00739"/>
    </source>
</evidence>
<dbReference type="PANTHER" id="PTHR30265">
    <property type="entry name" value="RHO-INTERACTING TRANSCRIPTION TERMINATION FACTOR NUSG"/>
    <property type="match status" value="1"/>
</dbReference>
<evidence type="ECO:0000256" key="3">
    <source>
        <dbReference type="ARBA" id="ARBA00023163"/>
    </source>
</evidence>
<dbReference type="InterPro" id="IPR043425">
    <property type="entry name" value="NusG-like"/>
</dbReference>
<dbReference type="GO" id="GO:0006354">
    <property type="term" value="P:DNA-templated transcription elongation"/>
    <property type="evidence" value="ECO:0007669"/>
    <property type="project" value="InterPro"/>
</dbReference>
<proteinExistence type="predicted"/>
<reference evidence="6 7" key="1">
    <citation type="submission" date="2015-10" db="EMBL/GenBank/DDBJ databases">
        <title>Draft Genome Sequence of Chlorobium limicola strain Frasassi Growing under Artificial Lighting in the Frasassi Cave System.</title>
        <authorList>
            <person name="Mansor M."/>
            <person name="Macalady J."/>
        </authorList>
    </citation>
    <scope>NUCLEOTIDE SEQUENCE [LARGE SCALE GENOMIC DNA]</scope>
    <source>
        <strain evidence="6 7">Frasassi</strain>
    </source>
</reference>
<dbReference type="PANTHER" id="PTHR30265:SF4">
    <property type="entry name" value="KOW MOTIF FAMILY PROTEIN, EXPRESSED"/>
    <property type="match status" value="1"/>
</dbReference>
<dbReference type="AlphaFoldDB" id="A0A117MS00"/>
<dbReference type="SUPFAM" id="SSF82679">
    <property type="entry name" value="N-utilization substance G protein NusG, N-terminal domain"/>
    <property type="match status" value="1"/>
</dbReference>
<accession>A0A117MS00</accession>
<gene>
    <name evidence="6" type="ORF">ASB62_01580</name>
</gene>
<dbReference type="InterPro" id="IPR006645">
    <property type="entry name" value="NGN-like_dom"/>
</dbReference>
<sequence length="184" mass="21320">MTEIDRNSCWYAVYVRSRYEKKVHRMFLEKEVETFLPLLETWRQWSDRKKKVSEPLFRGYVFVNIDMKAEHIKVLDTDGVVKFIGIGKTPSVISSRDIDWIKKLVREPDAVRRIVASLPPGQKVMVTAGPFKGLEGVVVKEGRESRLVVYFDRIMQGIEVSIYPELLSPIHSVGTEEQDEADLY</sequence>
<feature type="domain" description="NusG-like N-terminal" evidence="4">
    <location>
        <begin position="7"/>
        <end position="105"/>
    </location>
</feature>
<dbReference type="SUPFAM" id="SSF50104">
    <property type="entry name" value="Translation proteins SH3-like domain"/>
    <property type="match status" value="1"/>
</dbReference>
<name>A0A117MS00_CHLLI</name>
<evidence type="ECO:0000313" key="6">
    <source>
        <dbReference type="EMBL" id="KUL32559.1"/>
    </source>
</evidence>
<keyword evidence="2" id="KW-0805">Transcription regulation</keyword>
<dbReference type="OrthoDB" id="9796143at2"/>
<evidence type="ECO:0000256" key="2">
    <source>
        <dbReference type="ARBA" id="ARBA00023015"/>
    </source>
</evidence>
<evidence type="ECO:0000313" key="7">
    <source>
        <dbReference type="Proteomes" id="UP000053937"/>
    </source>
</evidence>
<dbReference type="Pfam" id="PF02357">
    <property type="entry name" value="NusG"/>
    <property type="match status" value="1"/>
</dbReference>
<dbReference type="SMART" id="SM00738">
    <property type="entry name" value="NGN"/>
    <property type="match status" value="1"/>
</dbReference>